<sequence>MSFWAFWESFQRLGSSASLFSSARRAVDLSTSKMPPQQPDRLLDLFYQPFDFGAHVVLWSRGIPRAIEKGM</sequence>
<reference evidence="1 2" key="1">
    <citation type="submission" date="2017-03" db="EMBL/GenBank/DDBJ databases">
        <authorList>
            <person name="Safronova V.I."/>
            <person name="Sazanova A.L."/>
            <person name="Chirak E.R."/>
        </authorList>
    </citation>
    <scope>NUCLEOTIDE SEQUENCE [LARGE SCALE GENOMIC DNA]</scope>
    <source>
        <strain evidence="1 2">Opo-243</strain>
    </source>
</reference>
<accession>A0A4Q1UUL9</accession>
<keyword evidence="2" id="KW-1185">Reference proteome</keyword>
<protein>
    <submittedName>
        <fullName evidence="1">Uncharacterized protein</fullName>
    </submittedName>
</protein>
<dbReference type="Proteomes" id="UP000290819">
    <property type="component" value="Unassembled WGS sequence"/>
</dbReference>
<comment type="caution">
    <text evidence="1">The sequence shown here is derived from an EMBL/GenBank/DDBJ whole genome shotgun (WGS) entry which is preliminary data.</text>
</comment>
<evidence type="ECO:0000313" key="1">
    <source>
        <dbReference type="EMBL" id="RXT42278.1"/>
    </source>
</evidence>
<evidence type="ECO:0000313" key="2">
    <source>
        <dbReference type="Proteomes" id="UP000290819"/>
    </source>
</evidence>
<name>A0A4Q1UUL9_9BRAD</name>
<dbReference type="EMBL" id="MZXW01000035">
    <property type="protein sequence ID" value="RXT42278.1"/>
    <property type="molecule type" value="Genomic_DNA"/>
</dbReference>
<organism evidence="1 2">
    <name type="scientific">Bradyrhizobium betae</name>
    <dbReference type="NCBI Taxonomy" id="244734"/>
    <lineage>
        <taxon>Bacteria</taxon>
        <taxon>Pseudomonadati</taxon>
        <taxon>Pseudomonadota</taxon>
        <taxon>Alphaproteobacteria</taxon>
        <taxon>Hyphomicrobiales</taxon>
        <taxon>Nitrobacteraceae</taxon>
        <taxon>Bradyrhizobium</taxon>
    </lineage>
</organism>
<proteinExistence type="predicted"/>
<gene>
    <name evidence="1" type="ORF">B5V03_24950</name>
</gene>
<dbReference type="AlphaFoldDB" id="A0A4Q1UUL9"/>